<evidence type="ECO:0000259" key="11">
    <source>
        <dbReference type="PROSITE" id="PS50011"/>
    </source>
</evidence>
<evidence type="ECO:0000256" key="3">
    <source>
        <dbReference type="ARBA" id="ARBA00022679"/>
    </source>
</evidence>
<dbReference type="STRING" id="101127.A0A1X2GFD3"/>
<dbReference type="GO" id="GO:0030007">
    <property type="term" value="P:intracellular potassium ion homeostasis"/>
    <property type="evidence" value="ECO:0007669"/>
    <property type="project" value="EnsemblFungi"/>
</dbReference>
<proteinExistence type="predicted"/>
<feature type="region of interest" description="Disordered" evidence="10">
    <location>
        <begin position="10"/>
        <end position="33"/>
    </location>
</feature>
<keyword evidence="2" id="KW-0723">Serine/threonine-protein kinase</keyword>
<dbReference type="Gene3D" id="1.10.510.10">
    <property type="entry name" value="Transferase(Phosphotransferase) domain 1"/>
    <property type="match status" value="1"/>
</dbReference>
<dbReference type="GO" id="GO:0045807">
    <property type="term" value="P:positive regulation of endocytosis"/>
    <property type="evidence" value="ECO:0007669"/>
    <property type="project" value="EnsemblFungi"/>
</dbReference>
<dbReference type="Gene3D" id="3.30.200.20">
    <property type="entry name" value="Phosphorylase Kinase, domain 1"/>
    <property type="match status" value="1"/>
</dbReference>
<dbReference type="SMART" id="SM00220">
    <property type="entry name" value="S_TKc"/>
    <property type="match status" value="1"/>
</dbReference>
<dbReference type="PANTHER" id="PTHR24343:SF558">
    <property type="entry name" value="PROTEIN KINASE DOMAIN-CONTAINING PROTEIN"/>
    <property type="match status" value="1"/>
</dbReference>
<evidence type="ECO:0000256" key="8">
    <source>
        <dbReference type="ARBA" id="ARBA00048679"/>
    </source>
</evidence>
<accession>A0A1X2GFD3</accession>
<dbReference type="GO" id="GO:0005829">
    <property type="term" value="C:cytosol"/>
    <property type="evidence" value="ECO:0007669"/>
    <property type="project" value="TreeGrafter"/>
</dbReference>
<evidence type="ECO:0000256" key="9">
    <source>
        <dbReference type="PROSITE-ProRule" id="PRU10141"/>
    </source>
</evidence>
<evidence type="ECO:0000256" key="7">
    <source>
        <dbReference type="ARBA" id="ARBA00047899"/>
    </source>
</evidence>
<evidence type="ECO:0000313" key="12">
    <source>
        <dbReference type="EMBL" id="ORX52449.1"/>
    </source>
</evidence>
<dbReference type="PROSITE" id="PS00108">
    <property type="entry name" value="PROTEIN_KINASE_ST"/>
    <property type="match status" value="1"/>
</dbReference>
<keyword evidence="13" id="KW-1185">Reference proteome</keyword>
<dbReference type="EC" id="2.7.11.1" evidence="1"/>
<sequence length="505" mass="57113">MGFLQTILHKSKNKPIDRDLPKPTSAINLPPAVESTVLPPKEVMPVTNKESTSATVSVPEPGHISVAPTPSSVASSSNVSSPLQRQPSACNGKRFQQLPDGTHVHHLTMPAPNRLTGLVEGLLNRERSFRFHWGEKKTTPQEMDAALKEERAVVDATLQRMPSNSSLAQKWGACQEVIGRGAFGVVRVAHKSADAEQGERLYAVKEFRKRSSESPKAYVKRLTSEFCIASTLHHMNVIETLDLLPLTETSPIYCQVMEYCDGGDLFNLVYECSDRGLEVPEANCLFKQLISGVDYLHSMGIAHRDLKPENLLMTSQGRMKISDFGSAECFRVSWDEPTMHLSKGLVGSEPYIAPEEFTQEEYDARKVDIWSCAVIYMAMRTGSHLWHIAKQGDDEAFDRYLKFRRLVDEERENTRRERRLRRQQLQEQGLVVDNVTLEKEHSVLKARETIKRKAKEGGYDVLDTIDFAAKKLIYRMLDPSPEKRVLTPDIVKNEWFIRNFNCQAS</sequence>
<evidence type="ECO:0000256" key="1">
    <source>
        <dbReference type="ARBA" id="ARBA00012513"/>
    </source>
</evidence>
<comment type="catalytic activity">
    <reaction evidence="7">
        <text>L-threonyl-[protein] + ATP = O-phospho-L-threonyl-[protein] + ADP + H(+)</text>
        <dbReference type="Rhea" id="RHEA:46608"/>
        <dbReference type="Rhea" id="RHEA-COMP:11060"/>
        <dbReference type="Rhea" id="RHEA-COMP:11605"/>
        <dbReference type="ChEBI" id="CHEBI:15378"/>
        <dbReference type="ChEBI" id="CHEBI:30013"/>
        <dbReference type="ChEBI" id="CHEBI:30616"/>
        <dbReference type="ChEBI" id="CHEBI:61977"/>
        <dbReference type="ChEBI" id="CHEBI:456216"/>
        <dbReference type="EC" id="2.7.11.1"/>
    </reaction>
</comment>
<organism evidence="12 13">
    <name type="scientific">Hesseltinella vesiculosa</name>
    <dbReference type="NCBI Taxonomy" id="101127"/>
    <lineage>
        <taxon>Eukaryota</taxon>
        <taxon>Fungi</taxon>
        <taxon>Fungi incertae sedis</taxon>
        <taxon>Mucoromycota</taxon>
        <taxon>Mucoromycotina</taxon>
        <taxon>Mucoromycetes</taxon>
        <taxon>Mucorales</taxon>
        <taxon>Cunninghamellaceae</taxon>
        <taxon>Hesseltinella</taxon>
    </lineage>
</organism>
<keyword evidence="3" id="KW-0808">Transferase</keyword>
<feature type="binding site" evidence="9">
    <location>
        <position position="205"/>
    </location>
    <ligand>
        <name>ATP</name>
        <dbReference type="ChEBI" id="CHEBI:30616"/>
    </ligand>
</feature>
<dbReference type="GO" id="GO:0008104">
    <property type="term" value="P:intracellular protein localization"/>
    <property type="evidence" value="ECO:0007669"/>
    <property type="project" value="EnsemblFungi"/>
</dbReference>
<dbReference type="PANTHER" id="PTHR24343">
    <property type="entry name" value="SERINE/THREONINE KINASE"/>
    <property type="match status" value="1"/>
</dbReference>
<dbReference type="InterPro" id="IPR000719">
    <property type="entry name" value="Prot_kinase_dom"/>
</dbReference>
<keyword evidence="6 9" id="KW-0067">ATP-binding</keyword>
<comment type="caution">
    <text evidence="12">The sequence shown here is derived from an EMBL/GenBank/DDBJ whole genome shotgun (WGS) entry which is preliminary data.</text>
</comment>
<evidence type="ECO:0000256" key="5">
    <source>
        <dbReference type="ARBA" id="ARBA00022777"/>
    </source>
</evidence>
<dbReference type="GO" id="GO:0009249">
    <property type="term" value="P:protein lipoylation"/>
    <property type="evidence" value="ECO:0007669"/>
    <property type="project" value="EnsemblFungi"/>
</dbReference>
<evidence type="ECO:0000256" key="6">
    <source>
        <dbReference type="ARBA" id="ARBA00022840"/>
    </source>
</evidence>
<dbReference type="InterPro" id="IPR008271">
    <property type="entry name" value="Ser/Thr_kinase_AS"/>
</dbReference>
<dbReference type="AlphaFoldDB" id="A0A1X2GFD3"/>
<feature type="region of interest" description="Disordered" evidence="10">
    <location>
        <begin position="49"/>
        <end position="95"/>
    </location>
</feature>
<dbReference type="GO" id="GO:0000082">
    <property type="term" value="P:G1/S transition of mitotic cell cycle"/>
    <property type="evidence" value="ECO:0007669"/>
    <property type="project" value="EnsemblFungi"/>
</dbReference>
<dbReference type="OrthoDB" id="6513151at2759"/>
<dbReference type="SUPFAM" id="SSF56112">
    <property type="entry name" value="Protein kinase-like (PK-like)"/>
    <property type="match status" value="1"/>
</dbReference>
<dbReference type="GO" id="GO:1903329">
    <property type="term" value="P:regulation of iron-sulfur cluster assembly"/>
    <property type="evidence" value="ECO:0007669"/>
    <property type="project" value="EnsemblFungi"/>
</dbReference>
<feature type="domain" description="Protein kinase" evidence="11">
    <location>
        <begin position="172"/>
        <end position="496"/>
    </location>
</feature>
<keyword evidence="4 9" id="KW-0547">Nucleotide-binding</keyword>
<dbReference type="InterPro" id="IPR011009">
    <property type="entry name" value="Kinase-like_dom_sf"/>
</dbReference>
<dbReference type="GO" id="GO:0005739">
    <property type="term" value="C:mitochondrion"/>
    <property type="evidence" value="ECO:0007669"/>
    <property type="project" value="EnsemblFungi"/>
</dbReference>
<dbReference type="GO" id="GO:0004674">
    <property type="term" value="F:protein serine/threonine kinase activity"/>
    <property type="evidence" value="ECO:0007669"/>
    <property type="project" value="UniProtKB-KW"/>
</dbReference>
<dbReference type="Proteomes" id="UP000242146">
    <property type="component" value="Unassembled WGS sequence"/>
</dbReference>
<dbReference type="PROSITE" id="PS00107">
    <property type="entry name" value="PROTEIN_KINASE_ATP"/>
    <property type="match status" value="1"/>
</dbReference>
<dbReference type="InterPro" id="IPR017441">
    <property type="entry name" value="Protein_kinase_ATP_BS"/>
</dbReference>
<dbReference type="PROSITE" id="PS50011">
    <property type="entry name" value="PROTEIN_KINASE_DOM"/>
    <property type="match status" value="1"/>
</dbReference>
<dbReference type="CDD" id="cd13994">
    <property type="entry name" value="STKc_HAL4_like"/>
    <property type="match status" value="1"/>
</dbReference>
<dbReference type="EMBL" id="MCGT01000018">
    <property type="protein sequence ID" value="ORX52449.1"/>
    <property type="molecule type" value="Genomic_DNA"/>
</dbReference>
<gene>
    <name evidence="12" type="ORF">DM01DRAFT_1336817</name>
</gene>
<evidence type="ECO:0000256" key="4">
    <source>
        <dbReference type="ARBA" id="ARBA00022741"/>
    </source>
</evidence>
<protein>
    <recommendedName>
        <fullName evidence="1">non-specific serine/threonine protein kinase</fullName>
        <ecNumber evidence="1">2.7.11.1</ecNumber>
    </recommendedName>
</protein>
<evidence type="ECO:0000256" key="2">
    <source>
        <dbReference type="ARBA" id="ARBA00022527"/>
    </source>
</evidence>
<comment type="catalytic activity">
    <reaction evidence="8">
        <text>L-seryl-[protein] + ATP = O-phospho-L-seryl-[protein] + ADP + H(+)</text>
        <dbReference type="Rhea" id="RHEA:17989"/>
        <dbReference type="Rhea" id="RHEA-COMP:9863"/>
        <dbReference type="Rhea" id="RHEA-COMP:11604"/>
        <dbReference type="ChEBI" id="CHEBI:15378"/>
        <dbReference type="ChEBI" id="CHEBI:29999"/>
        <dbReference type="ChEBI" id="CHEBI:30616"/>
        <dbReference type="ChEBI" id="CHEBI:83421"/>
        <dbReference type="ChEBI" id="CHEBI:456216"/>
        <dbReference type="EC" id="2.7.11.1"/>
    </reaction>
</comment>
<keyword evidence="5 12" id="KW-0418">Kinase</keyword>
<name>A0A1X2GFD3_9FUNG</name>
<feature type="compositionally biased region" description="Low complexity" evidence="10">
    <location>
        <begin position="65"/>
        <end position="82"/>
    </location>
</feature>
<reference evidence="12 13" key="1">
    <citation type="submission" date="2016-07" db="EMBL/GenBank/DDBJ databases">
        <title>Pervasive Adenine N6-methylation of Active Genes in Fungi.</title>
        <authorList>
            <consortium name="DOE Joint Genome Institute"/>
            <person name="Mondo S.J."/>
            <person name="Dannebaum R.O."/>
            <person name="Kuo R.C."/>
            <person name="Labutti K."/>
            <person name="Haridas S."/>
            <person name="Kuo A."/>
            <person name="Salamov A."/>
            <person name="Ahrendt S.R."/>
            <person name="Lipzen A."/>
            <person name="Sullivan W."/>
            <person name="Andreopoulos W.B."/>
            <person name="Clum A."/>
            <person name="Lindquist E."/>
            <person name="Daum C."/>
            <person name="Ramamoorthy G.K."/>
            <person name="Gryganskyi A."/>
            <person name="Culley D."/>
            <person name="Magnuson J.K."/>
            <person name="James T.Y."/>
            <person name="O'Malley M.A."/>
            <person name="Stajich J.E."/>
            <person name="Spatafora J.W."/>
            <person name="Visel A."/>
            <person name="Grigoriev I.V."/>
        </authorList>
    </citation>
    <scope>NUCLEOTIDE SEQUENCE [LARGE SCALE GENOMIC DNA]</scope>
    <source>
        <strain evidence="12 13">NRRL 3301</strain>
    </source>
</reference>
<evidence type="ECO:0000256" key="10">
    <source>
        <dbReference type="SAM" id="MobiDB-lite"/>
    </source>
</evidence>
<dbReference type="GO" id="GO:0005524">
    <property type="term" value="F:ATP binding"/>
    <property type="evidence" value="ECO:0007669"/>
    <property type="project" value="UniProtKB-UniRule"/>
</dbReference>
<dbReference type="Pfam" id="PF00069">
    <property type="entry name" value="Pkinase"/>
    <property type="match status" value="1"/>
</dbReference>
<evidence type="ECO:0000313" key="13">
    <source>
        <dbReference type="Proteomes" id="UP000242146"/>
    </source>
</evidence>